<dbReference type="PROSITE" id="PS01359">
    <property type="entry name" value="ZF_PHD_1"/>
    <property type="match status" value="1"/>
</dbReference>
<sequence length="1194" mass="132533">MYTSPPPASRPVKPRSYIGLEALVHAASEERRRISGSTHDSASDRGSPVADRALPHRSHHEHYQASTLSPGATSYPPFPHRVEHPRVQDVEERPHKRLRPSQSPDTSSRQDYYTASQFHHDPSGTFTHSPSALVNDPRAVPDRLLATQAHTHGKLSVGLTSVSHHTSSIMNHQSPIIQSPYSPERRALLDSRTSPFQAPPVHTSSFPESPGQYTMYQSTMRNTPPNRSPVHVRPLSIERSIHGYTSPFSPHDVRAPSHPASPTTPSVFSQDMSRPPISQDTSSSQLRPSSNLRASHSPIVQRPSSAEKSEKPRSLGSQPSSYRRSSLAGILQPPVSPPTRLTPSTSSPHGADDAIHDIHRETSLSAVRQLPPLGQNMKAMESNRDTAYSQYDDVISSVAIGRPPSRHELEFLVREPPHSLATADRTPSSFDQPMPESPKPLSADTSGMLRETLDHQLNFEVPGPHQSSGVAERRGHPWDVTHQTVSGHHSQIDETSSGRLNHSQPDQLPHLALTQVAATHGTGLNIQRDVVGHERLKPKSPEFSKRTENEVDAHEWLLSHYADGTSTPDRHPNRPTVPEHPQRRSPSNGSQAASRGLGNARHGKQNRLPATPVTTEAVDVLEQELEIAADATIPRRKLSPDLSKEHGSQAFHASHAHGQAARMKKSNLGLADADVEDELLSLVDDTPLERRRLSKSKVPELLSGDTQTAPGGDVATPSVAPPSPDPSFLRITTPPIEFANKEPNIQSMPPTKVKRTGEKSTGTKKRKETNAKVSLKQKAPPKSRPKPSGKGRVKSAPDTASAKDSIKPTLVAQLSSRSRSVSMMPGELPDENGEAAQDDPDEDKLYCICKTHYDEDRVMIACDRCDEWYHTQCVKMPDLEVDLVDQFICPICIDKYPDLHLRTTYKRRCQNGLQHPDPSSPDACHKPSRGAFSKYCSDDCGVECMQARMAELDKTGSRLETFWETVKNAEKREGVVVCAFDRNCQQPSVKMEVDDDQKQPIVLVPPRQRRVERKVAKLNQRLTAVVRERDAIKQAMDVILWRENIVELASSRADRVDQCGWDQRLCFGEEEWEDFGAEVLESYEERDHSGEHETQVDSGSSSHGEWWCTGRKKCDRHSGWQKLRAGEVAFDKETKESALSNLTTREREIRKAIEDILDPQARKIDQSVLTKPSHSTMNLHADGDTQVKGKKKKT</sequence>
<dbReference type="SMART" id="SM00249">
    <property type="entry name" value="PHD"/>
    <property type="match status" value="1"/>
</dbReference>
<evidence type="ECO:0000256" key="5">
    <source>
        <dbReference type="ARBA" id="ARBA00023242"/>
    </source>
</evidence>
<keyword evidence="3 6" id="KW-0863">Zinc-finger</keyword>
<protein>
    <recommendedName>
        <fullName evidence="9">PHD-type domain-containing protein</fullName>
    </recommendedName>
</protein>
<dbReference type="AlphaFoldDB" id="A0A5M3N5I2"/>
<organism evidence="10 11">
    <name type="scientific">Coniophora puteana (strain RWD-64-598)</name>
    <name type="common">Brown rot fungus</name>
    <dbReference type="NCBI Taxonomy" id="741705"/>
    <lineage>
        <taxon>Eukaryota</taxon>
        <taxon>Fungi</taxon>
        <taxon>Dikarya</taxon>
        <taxon>Basidiomycota</taxon>
        <taxon>Agaricomycotina</taxon>
        <taxon>Agaricomycetes</taxon>
        <taxon>Agaricomycetidae</taxon>
        <taxon>Boletales</taxon>
        <taxon>Coniophorineae</taxon>
        <taxon>Coniophoraceae</taxon>
        <taxon>Coniophora</taxon>
    </lineage>
</organism>
<keyword evidence="7" id="KW-0175">Coiled coil</keyword>
<gene>
    <name evidence="10" type="ORF">CONPUDRAFT_161369</name>
</gene>
<dbReference type="PANTHER" id="PTHR46174:SF1">
    <property type="entry name" value="CXXC-TYPE ZINC FINGER PROTEIN 1"/>
    <property type="match status" value="1"/>
</dbReference>
<dbReference type="InterPro" id="IPR019787">
    <property type="entry name" value="Znf_PHD-finger"/>
</dbReference>
<keyword evidence="4" id="KW-0862">Zinc</keyword>
<feature type="compositionally biased region" description="Polar residues" evidence="8">
    <location>
        <begin position="315"/>
        <end position="324"/>
    </location>
</feature>
<dbReference type="GO" id="GO:0008270">
    <property type="term" value="F:zinc ion binding"/>
    <property type="evidence" value="ECO:0007669"/>
    <property type="project" value="UniProtKB-KW"/>
</dbReference>
<dbReference type="KEGG" id="cput:CONPUDRAFT_161369"/>
<feature type="compositionally biased region" description="Basic and acidic residues" evidence="8">
    <location>
        <begin position="1085"/>
        <end position="1095"/>
    </location>
</feature>
<feature type="region of interest" description="Disordered" evidence="8">
    <location>
        <begin position="1169"/>
        <end position="1194"/>
    </location>
</feature>
<comment type="caution">
    <text evidence="10">The sequence shown here is derived from an EMBL/GenBank/DDBJ whole genome shotgun (WGS) entry which is preliminary data.</text>
</comment>
<feature type="compositionally biased region" description="Polar residues" evidence="8">
    <location>
        <begin position="481"/>
        <end position="505"/>
    </location>
</feature>
<evidence type="ECO:0000313" key="11">
    <source>
        <dbReference type="Proteomes" id="UP000053558"/>
    </source>
</evidence>
<reference evidence="11" key="1">
    <citation type="journal article" date="2012" name="Science">
        <title>The Paleozoic origin of enzymatic lignin decomposition reconstructed from 31 fungal genomes.</title>
        <authorList>
            <person name="Floudas D."/>
            <person name="Binder M."/>
            <person name="Riley R."/>
            <person name="Barry K."/>
            <person name="Blanchette R.A."/>
            <person name="Henrissat B."/>
            <person name="Martinez A.T."/>
            <person name="Otillar R."/>
            <person name="Spatafora J.W."/>
            <person name="Yadav J.S."/>
            <person name="Aerts A."/>
            <person name="Benoit I."/>
            <person name="Boyd A."/>
            <person name="Carlson A."/>
            <person name="Copeland A."/>
            <person name="Coutinho P.M."/>
            <person name="de Vries R.P."/>
            <person name="Ferreira P."/>
            <person name="Findley K."/>
            <person name="Foster B."/>
            <person name="Gaskell J."/>
            <person name="Glotzer D."/>
            <person name="Gorecki P."/>
            <person name="Heitman J."/>
            <person name="Hesse C."/>
            <person name="Hori C."/>
            <person name="Igarashi K."/>
            <person name="Jurgens J.A."/>
            <person name="Kallen N."/>
            <person name="Kersten P."/>
            <person name="Kohler A."/>
            <person name="Kuees U."/>
            <person name="Kumar T.K.A."/>
            <person name="Kuo A."/>
            <person name="LaButti K."/>
            <person name="Larrondo L.F."/>
            <person name="Lindquist E."/>
            <person name="Ling A."/>
            <person name="Lombard V."/>
            <person name="Lucas S."/>
            <person name="Lundell T."/>
            <person name="Martin R."/>
            <person name="McLaughlin D.J."/>
            <person name="Morgenstern I."/>
            <person name="Morin E."/>
            <person name="Murat C."/>
            <person name="Nagy L.G."/>
            <person name="Nolan M."/>
            <person name="Ohm R.A."/>
            <person name="Patyshakuliyeva A."/>
            <person name="Rokas A."/>
            <person name="Ruiz-Duenas F.J."/>
            <person name="Sabat G."/>
            <person name="Salamov A."/>
            <person name="Samejima M."/>
            <person name="Schmutz J."/>
            <person name="Slot J.C."/>
            <person name="St John F."/>
            <person name="Stenlid J."/>
            <person name="Sun H."/>
            <person name="Sun S."/>
            <person name="Syed K."/>
            <person name="Tsang A."/>
            <person name="Wiebenga A."/>
            <person name="Young D."/>
            <person name="Pisabarro A."/>
            <person name="Eastwood D.C."/>
            <person name="Martin F."/>
            <person name="Cullen D."/>
            <person name="Grigoriev I.V."/>
            <person name="Hibbett D.S."/>
        </authorList>
    </citation>
    <scope>NUCLEOTIDE SEQUENCE [LARGE SCALE GENOMIC DNA]</scope>
    <source>
        <strain evidence="11">RWD-64-598 SS2</strain>
    </source>
</reference>
<dbReference type="GO" id="GO:0045893">
    <property type="term" value="P:positive regulation of DNA-templated transcription"/>
    <property type="evidence" value="ECO:0007669"/>
    <property type="project" value="TreeGrafter"/>
</dbReference>
<evidence type="ECO:0000256" key="3">
    <source>
        <dbReference type="ARBA" id="ARBA00022771"/>
    </source>
</evidence>
<feature type="compositionally biased region" description="Polar residues" evidence="8">
    <location>
        <begin position="812"/>
        <end position="821"/>
    </location>
</feature>
<feature type="region of interest" description="Disordered" evidence="8">
    <location>
        <begin position="417"/>
        <end position="444"/>
    </location>
</feature>
<feature type="region of interest" description="Disordered" evidence="8">
    <location>
        <begin position="525"/>
        <end position="548"/>
    </location>
</feature>
<evidence type="ECO:0000256" key="4">
    <source>
        <dbReference type="ARBA" id="ARBA00022833"/>
    </source>
</evidence>
<feature type="compositionally biased region" description="Polar residues" evidence="8">
    <location>
        <begin position="267"/>
        <end position="294"/>
    </location>
</feature>
<dbReference type="CDD" id="cd16039">
    <property type="entry name" value="PHD_SPP1"/>
    <property type="match status" value="1"/>
</dbReference>
<comment type="subcellular location">
    <subcellularLocation>
        <location evidence="1">Nucleus</location>
    </subcellularLocation>
</comment>
<feature type="compositionally biased region" description="Polar residues" evidence="8">
    <location>
        <begin position="584"/>
        <end position="593"/>
    </location>
</feature>
<feature type="region of interest" description="Disordered" evidence="8">
    <location>
        <begin position="1085"/>
        <end position="1104"/>
    </location>
</feature>
<evidence type="ECO:0000256" key="7">
    <source>
        <dbReference type="SAM" id="Coils"/>
    </source>
</evidence>
<dbReference type="RefSeq" id="XP_007763408.1">
    <property type="nucleotide sequence ID" value="XM_007765218.1"/>
</dbReference>
<dbReference type="InterPro" id="IPR013083">
    <property type="entry name" value="Znf_RING/FYVE/PHD"/>
</dbReference>
<feature type="compositionally biased region" description="Polar residues" evidence="8">
    <location>
        <begin position="193"/>
        <end position="225"/>
    </location>
</feature>
<feature type="compositionally biased region" description="Low complexity" evidence="8">
    <location>
        <begin position="256"/>
        <end position="266"/>
    </location>
</feature>
<evidence type="ECO:0000259" key="9">
    <source>
        <dbReference type="PROSITE" id="PS50016"/>
    </source>
</evidence>
<keyword evidence="5" id="KW-0539">Nucleus</keyword>
<feature type="compositionally biased region" description="Polar residues" evidence="8">
    <location>
        <begin position="1169"/>
        <end position="1178"/>
    </location>
</feature>
<name>A0A5M3N5I2_CONPW</name>
<dbReference type="Proteomes" id="UP000053558">
    <property type="component" value="Unassembled WGS sequence"/>
</dbReference>
<feature type="compositionally biased region" description="Polar residues" evidence="8">
    <location>
        <begin position="100"/>
        <end position="110"/>
    </location>
</feature>
<proteinExistence type="predicted"/>
<feature type="region of interest" description="Disordered" evidence="8">
    <location>
        <begin position="639"/>
        <end position="664"/>
    </location>
</feature>
<feature type="compositionally biased region" description="Acidic residues" evidence="8">
    <location>
        <begin position="828"/>
        <end position="839"/>
    </location>
</feature>
<dbReference type="PANTHER" id="PTHR46174">
    <property type="entry name" value="CXXC-TYPE ZINC FINGER PROTEIN 1"/>
    <property type="match status" value="1"/>
</dbReference>
<feature type="domain" description="PHD-type" evidence="9">
    <location>
        <begin position="844"/>
        <end position="895"/>
    </location>
</feature>
<dbReference type="Gene3D" id="3.30.40.10">
    <property type="entry name" value="Zinc/RING finger domain, C3HC4 (zinc finger)"/>
    <property type="match status" value="1"/>
</dbReference>
<evidence type="ECO:0000256" key="1">
    <source>
        <dbReference type="ARBA" id="ARBA00004123"/>
    </source>
</evidence>
<feature type="coiled-coil region" evidence="7">
    <location>
        <begin position="1008"/>
        <end position="1035"/>
    </location>
</feature>
<dbReference type="InterPro" id="IPR011011">
    <property type="entry name" value="Znf_FYVE_PHD"/>
</dbReference>
<feature type="region of interest" description="Disordered" evidence="8">
    <location>
        <begin position="480"/>
        <end position="505"/>
    </location>
</feature>
<dbReference type="OrthoDB" id="436852at2759"/>
<dbReference type="Pfam" id="PF00628">
    <property type="entry name" value="PHD"/>
    <property type="match status" value="1"/>
</dbReference>
<feature type="region of interest" description="Disordered" evidence="8">
    <location>
        <begin position="28"/>
        <end position="110"/>
    </location>
</feature>
<dbReference type="EMBL" id="JH711573">
    <property type="protein sequence ID" value="EIW86670.1"/>
    <property type="molecule type" value="Genomic_DNA"/>
</dbReference>
<evidence type="ECO:0000256" key="2">
    <source>
        <dbReference type="ARBA" id="ARBA00022723"/>
    </source>
</evidence>
<feature type="compositionally biased region" description="Basic residues" evidence="8">
    <location>
        <begin position="779"/>
        <end position="793"/>
    </location>
</feature>
<accession>A0A5M3N5I2</accession>
<dbReference type="GO" id="GO:0048188">
    <property type="term" value="C:Set1C/COMPASS complex"/>
    <property type="evidence" value="ECO:0007669"/>
    <property type="project" value="InterPro"/>
</dbReference>
<feature type="compositionally biased region" description="Basic and acidic residues" evidence="8">
    <location>
        <begin position="80"/>
        <end position="94"/>
    </location>
</feature>
<feature type="region of interest" description="Disordered" evidence="8">
    <location>
        <begin position="694"/>
        <end position="839"/>
    </location>
</feature>
<dbReference type="GeneID" id="19204526"/>
<evidence type="ECO:0000256" key="8">
    <source>
        <dbReference type="SAM" id="MobiDB-lite"/>
    </source>
</evidence>
<feature type="compositionally biased region" description="Basic and acidic residues" evidence="8">
    <location>
        <begin position="530"/>
        <end position="548"/>
    </location>
</feature>
<dbReference type="InterPro" id="IPR019786">
    <property type="entry name" value="Zinc_finger_PHD-type_CS"/>
</dbReference>
<feature type="region of interest" description="Disordered" evidence="8">
    <location>
        <begin position="193"/>
        <end position="353"/>
    </location>
</feature>
<dbReference type="SUPFAM" id="SSF57903">
    <property type="entry name" value="FYVE/PHD zinc finger"/>
    <property type="match status" value="1"/>
</dbReference>
<dbReference type="PROSITE" id="PS50016">
    <property type="entry name" value="ZF_PHD_2"/>
    <property type="match status" value="1"/>
</dbReference>
<dbReference type="InterPro" id="IPR001965">
    <property type="entry name" value="Znf_PHD"/>
</dbReference>
<feature type="region of interest" description="Disordered" evidence="8">
    <location>
        <begin position="562"/>
        <end position="613"/>
    </location>
</feature>
<keyword evidence="2" id="KW-0479">Metal-binding</keyword>
<dbReference type="InterPro" id="IPR037869">
    <property type="entry name" value="Spp1/CFP1"/>
</dbReference>
<evidence type="ECO:0000313" key="10">
    <source>
        <dbReference type="EMBL" id="EIW86670.1"/>
    </source>
</evidence>
<feature type="compositionally biased region" description="Low complexity" evidence="8">
    <location>
        <begin position="338"/>
        <end position="348"/>
    </location>
</feature>
<evidence type="ECO:0000256" key="6">
    <source>
        <dbReference type="PROSITE-ProRule" id="PRU00146"/>
    </source>
</evidence>
<keyword evidence="11" id="KW-1185">Reference proteome</keyword>